<evidence type="ECO:0000313" key="2">
    <source>
        <dbReference type="Proteomes" id="UP001281147"/>
    </source>
</evidence>
<protein>
    <submittedName>
        <fullName evidence="1">Uncharacterized protein</fullName>
    </submittedName>
</protein>
<keyword evidence="2" id="KW-1185">Reference proteome</keyword>
<accession>A0ACC3NND0</accession>
<organism evidence="1 2">
    <name type="scientific">Vermiconidia calcicola</name>
    <dbReference type="NCBI Taxonomy" id="1690605"/>
    <lineage>
        <taxon>Eukaryota</taxon>
        <taxon>Fungi</taxon>
        <taxon>Dikarya</taxon>
        <taxon>Ascomycota</taxon>
        <taxon>Pezizomycotina</taxon>
        <taxon>Dothideomycetes</taxon>
        <taxon>Dothideomycetidae</taxon>
        <taxon>Mycosphaerellales</taxon>
        <taxon>Extremaceae</taxon>
        <taxon>Vermiconidia</taxon>
    </lineage>
</organism>
<dbReference type="Proteomes" id="UP001281147">
    <property type="component" value="Unassembled WGS sequence"/>
</dbReference>
<reference evidence="1" key="1">
    <citation type="submission" date="2023-07" db="EMBL/GenBank/DDBJ databases">
        <title>Black Yeasts Isolated from many extreme environments.</title>
        <authorList>
            <person name="Coleine C."/>
            <person name="Stajich J.E."/>
            <person name="Selbmann L."/>
        </authorList>
    </citation>
    <scope>NUCLEOTIDE SEQUENCE</scope>
    <source>
        <strain evidence="1">CCFEE 5714</strain>
    </source>
</reference>
<comment type="caution">
    <text evidence="1">The sequence shown here is derived from an EMBL/GenBank/DDBJ whole genome shotgun (WGS) entry which is preliminary data.</text>
</comment>
<name>A0ACC3NND0_9PEZI</name>
<dbReference type="EMBL" id="JAUTXU010000024">
    <property type="protein sequence ID" value="KAK3719934.1"/>
    <property type="molecule type" value="Genomic_DNA"/>
</dbReference>
<sequence>MVSSSILRRAATSSVEGSTGLIIGIVIAALIILGLFGALVRQLYGRQQRRAVKEKDVEEAATQPCNSYSQSEKMTYQPRTSRSGPLPDMEGLPEIPRCSFSGWQSITMPADADGAGKETTLLPGSDQSSDDDAKPSESETPAEQLQGDSSQPRFVRLSTGSVVLVLPGYMLDDQHHR</sequence>
<gene>
    <name evidence="1" type="ORF">LTR37_004057</name>
</gene>
<evidence type="ECO:0000313" key="1">
    <source>
        <dbReference type="EMBL" id="KAK3719934.1"/>
    </source>
</evidence>
<proteinExistence type="predicted"/>